<protein>
    <submittedName>
        <fullName evidence="1">Uncharacterized protein</fullName>
    </submittedName>
</protein>
<dbReference type="Proteomes" id="UP001234297">
    <property type="component" value="Chromosome 8"/>
</dbReference>
<name>A0ACC2LK02_PERAE</name>
<proteinExistence type="predicted"/>
<evidence type="ECO:0000313" key="2">
    <source>
        <dbReference type="Proteomes" id="UP001234297"/>
    </source>
</evidence>
<keyword evidence="2" id="KW-1185">Reference proteome</keyword>
<comment type="caution">
    <text evidence="1">The sequence shown here is derived from an EMBL/GenBank/DDBJ whole genome shotgun (WGS) entry which is preliminary data.</text>
</comment>
<evidence type="ECO:0000313" key="1">
    <source>
        <dbReference type="EMBL" id="KAJ8633513.1"/>
    </source>
</evidence>
<accession>A0ACC2LK02</accession>
<reference evidence="1 2" key="1">
    <citation type="journal article" date="2022" name="Hortic Res">
        <title>A haplotype resolved chromosomal level avocado genome allows analysis of novel avocado genes.</title>
        <authorList>
            <person name="Nath O."/>
            <person name="Fletcher S.J."/>
            <person name="Hayward A."/>
            <person name="Shaw L.M."/>
            <person name="Masouleh A.K."/>
            <person name="Furtado A."/>
            <person name="Henry R.J."/>
            <person name="Mitter N."/>
        </authorList>
    </citation>
    <scope>NUCLEOTIDE SEQUENCE [LARGE SCALE GENOMIC DNA]</scope>
    <source>
        <strain evidence="2">cv. Hass</strain>
    </source>
</reference>
<sequence length="196" mass="22775">MQKMESSMSNPRPEEEELQLTKKVFLLLMWATVVAWRNQVFMVASHYMMEDLSTTDNQTESSSKSKGSRKRPRPTEEIVACIRESTEALRTTLLEAAEIIGNPNKKIAVDIIKELVKIRELNPTEVELLHEWLTFHKEMASIFLSTPDKQHIAYWYKYSSAVKIIRSRADVLHQGLLVTSYYLFRYVPCNAFWLSS</sequence>
<dbReference type="EMBL" id="CM056816">
    <property type="protein sequence ID" value="KAJ8633513.1"/>
    <property type="molecule type" value="Genomic_DNA"/>
</dbReference>
<organism evidence="1 2">
    <name type="scientific">Persea americana</name>
    <name type="common">Avocado</name>
    <dbReference type="NCBI Taxonomy" id="3435"/>
    <lineage>
        <taxon>Eukaryota</taxon>
        <taxon>Viridiplantae</taxon>
        <taxon>Streptophyta</taxon>
        <taxon>Embryophyta</taxon>
        <taxon>Tracheophyta</taxon>
        <taxon>Spermatophyta</taxon>
        <taxon>Magnoliopsida</taxon>
        <taxon>Magnoliidae</taxon>
        <taxon>Laurales</taxon>
        <taxon>Lauraceae</taxon>
        <taxon>Persea</taxon>
    </lineage>
</organism>
<gene>
    <name evidence="1" type="ORF">MRB53_026849</name>
</gene>